<dbReference type="AlphaFoldDB" id="A0A9P5E5C2"/>
<evidence type="ECO:0000256" key="1">
    <source>
        <dbReference type="SAM" id="MobiDB-lite"/>
    </source>
</evidence>
<protein>
    <submittedName>
        <fullName evidence="2">Uncharacterized protein</fullName>
    </submittedName>
</protein>
<evidence type="ECO:0000313" key="3">
    <source>
        <dbReference type="Proteomes" id="UP000730481"/>
    </source>
</evidence>
<feature type="region of interest" description="Disordered" evidence="1">
    <location>
        <begin position="402"/>
        <end position="436"/>
    </location>
</feature>
<reference evidence="2" key="1">
    <citation type="journal article" date="2017" name="Mycologia">
        <title>Fusarium algeriense, sp. nov., a novel toxigenic crown rot pathogen of durum wheat from Algeria is nested in the Fusarium burgessii species complex.</title>
        <authorList>
            <person name="Laraba I."/>
            <person name="Keddad A."/>
            <person name="Boureghda H."/>
            <person name="Abdallah N."/>
            <person name="Vaughan M.M."/>
            <person name="Proctor R.H."/>
            <person name="Busman M."/>
            <person name="O'Donnell K."/>
        </authorList>
    </citation>
    <scope>NUCLEOTIDE SEQUENCE</scope>
    <source>
        <strain evidence="2">NRRL 25174</strain>
    </source>
</reference>
<accession>A0A9P5E5C2</accession>
<evidence type="ECO:0000313" key="2">
    <source>
        <dbReference type="EMBL" id="KAF4345164.1"/>
    </source>
</evidence>
<sequence length="436" mass="49729">MALPYPEGEVFFMRSVLANKDPAHYHADYPEHFYSHLMVEYIWNVEADHGSKNANSWDGHYHQRSPYAIVKGSNWGTHYGNWSQLPFSYGPRESDIRRRLQHNLCTNGNRFKNHEKGDAAEAWFMTMPMPTKEERWVWIDMLARIRAIYIPVAYSASKDYPHLSMWLQVSFTQARTVDIWRGGSTFQGHPTDPTSGLGVWRGHTIGFDITGLTELLSCPRQFRKVNPYQAKFIKIVPRDTVRTVSVRDSYHDSTDFSWLTIQKAHSGLNIDWGKGEKGSWFEDFFRNAIQFGLGFIPGVGPLLSIAFSLGWTAVVNPDKFMYELSLWAPSVRLPELFEDDVRKSSAEIRGLTYEAYWNMQPAQAVAEAKKTEEQDQNHRKVSGEDKSYFDIGGEVLRVSEAKYDKDAGADDEPGEILVHNPPGEGPANGEAKPPKE</sequence>
<reference evidence="2" key="2">
    <citation type="submission" date="2020-02" db="EMBL/GenBank/DDBJ databases">
        <title>Identification and distribution of gene clusters putatively required for synthesis of sphingolipid metabolism inhibitors in phylogenetically diverse species of the filamentous fungus Fusarium.</title>
        <authorList>
            <person name="Kim H.-S."/>
            <person name="Busman M."/>
            <person name="Brown D.W."/>
            <person name="Divon H."/>
            <person name="Uhlig S."/>
            <person name="Proctor R.H."/>
        </authorList>
    </citation>
    <scope>NUCLEOTIDE SEQUENCE</scope>
    <source>
        <strain evidence="2">NRRL 25174</strain>
    </source>
</reference>
<proteinExistence type="predicted"/>
<comment type="caution">
    <text evidence="2">The sequence shown here is derived from an EMBL/GenBank/DDBJ whole genome shotgun (WGS) entry which is preliminary data.</text>
</comment>
<name>A0A9P5E5C2_9HYPO</name>
<dbReference type="EMBL" id="PVQB02000033">
    <property type="protein sequence ID" value="KAF4345164.1"/>
    <property type="molecule type" value="Genomic_DNA"/>
</dbReference>
<organism evidence="2 3">
    <name type="scientific">Fusarium beomiforme</name>
    <dbReference type="NCBI Taxonomy" id="44412"/>
    <lineage>
        <taxon>Eukaryota</taxon>
        <taxon>Fungi</taxon>
        <taxon>Dikarya</taxon>
        <taxon>Ascomycota</taxon>
        <taxon>Pezizomycotina</taxon>
        <taxon>Sordariomycetes</taxon>
        <taxon>Hypocreomycetidae</taxon>
        <taxon>Hypocreales</taxon>
        <taxon>Nectriaceae</taxon>
        <taxon>Fusarium</taxon>
        <taxon>Fusarium burgessii species complex</taxon>
    </lineage>
</organism>
<gene>
    <name evidence="2" type="ORF">FBEOM_870</name>
</gene>
<dbReference type="OrthoDB" id="4770905at2759"/>
<dbReference type="Proteomes" id="UP000730481">
    <property type="component" value="Unassembled WGS sequence"/>
</dbReference>
<keyword evidence="3" id="KW-1185">Reference proteome</keyword>